<comment type="similarity">
    <text evidence="6">Belongs to the azoreductase type 1 family.</text>
</comment>
<evidence type="ECO:0000313" key="8">
    <source>
        <dbReference type="EMBL" id="MBB6054777.1"/>
    </source>
</evidence>
<dbReference type="PANTHER" id="PTHR43741">
    <property type="entry name" value="FMN-DEPENDENT NADH-AZOREDUCTASE 1"/>
    <property type="match status" value="1"/>
</dbReference>
<accession>A0A841GAX9</accession>
<comment type="function">
    <text evidence="6">Quinone reductase that provides resistance to thiol-specific stress caused by electrophilic quinones.</text>
</comment>
<dbReference type="RefSeq" id="WP_188025581.1">
    <property type="nucleotide sequence ID" value="NZ_JACHGR010000002.1"/>
</dbReference>
<dbReference type="InterPro" id="IPR003680">
    <property type="entry name" value="Flavodoxin_fold"/>
</dbReference>
<dbReference type="Gene3D" id="3.40.50.360">
    <property type="match status" value="1"/>
</dbReference>
<dbReference type="HAMAP" id="MF_01216">
    <property type="entry name" value="Azoreductase_type1"/>
    <property type="match status" value="1"/>
</dbReference>
<gene>
    <name evidence="6" type="primary">azoR</name>
    <name evidence="8" type="ORF">HNR75_000649</name>
</gene>
<keyword evidence="9" id="KW-1185">Reference proteome</keyword>
<evidence type="ECO:0000256" key="4">
    <source>
        <dbReference type="ARBA" id="ARBA00023027"/>
    </source>
</evidence>
<dbReference type="InterPro" id="IPR029039">
    <property type="entry name" value="Flavoprotein-like_sf"/>
</dbReference>
<feature type="binding site" evidence="6">
    <location>
        <begin position="95"/>
        <end position="98"/>
    </location>
    <ligand>
        <name>FMN</name>
        <dbReference type="ChEBI" id="CHEBI:58210"/>
    </ligand>
</feature>
<dbReference type="SUPFAM" id="SSF52218">
    <property type="entry name" value="Flavoproteins"/>
    <property type="match status" value="1"/>
</dbReference>
<proteinExistence type="inferred from homology"/>
<comment type="catalytic activity">
    <reaction evidence="6">
        <text>2 a quinone + NADH + H(+) = 2 a 1,4-benzosemiquinone + NAD(+)</text>
        <dbReference type="Rhea" id="RHEA:65952"/>
        <dbReference type="ChEBI" id="CHEBI:15378"/>
        <dbReference type="ChEBI" id="CHEBI:57540"/>
        <dbReference type="ChEBI" id="CHEBI:57945"/>
        <dbReference type="ChEBI" id="CHEBI:132124"/>
        <dbReference type="ChEBI" id="CHEBI:134225"/>
    </reaction>
</comment>
<feature type="domain" description="Flavodoxin-like fold" evidence="7">
    <location>
        <begin position="3"/>
        <end position="195"/>
    </location>
</feature>
<dbReference type="PANTHER" id="PTHR43741:SF2">
    <property type="entry name" value="FMN-DEPENDENT NADH:QUINONE OXIDOREDUCTASE"/>
    <property type="match status" value="1"/>
</dbReference>
<dbReference type="InterPro" id="IPR023048">
    <property type="entry name" value="NADH:quinone_OxRdtase_FMN_depd"/>
</dbReference>
<feature type="binding site" evidence="6">
    <location>
        <begin position="16"/>
        <end position="18"/>
    </location>
    <ligand>
        <name>FMN</name>
        <dbReference type="ChEBI" id="CHEBI:58210"/>
    </ligand>
</feature>
<dbReference type="EC" id="1.7.1.17" evidence="6"/>
<sequence length="201" mass="21459">MSNVLVIQSSILGPYSQSAKLLDNFAVEWKQKYPADNITVRDLAANPLPVLDGEVIAGFSGNGELNARQKEVLELSNNLIEEVKAADFVVVAVPMYNFGIPVQLKTWIDLICRAGVTFSYSETGPRGHLTGKKVLIVTTTGGAHRNTATDLALAHAQAVLGLIGMQDITVAYAEALNMGPEAQERGLAEATKAIQGFIAAH</sequence>
<comment type="cofactor">
    <cofactor evidence="6">
        <name>FMN</name>
        <dbReference type="ChEBI" id="CHEBI:58210"/>
    </cofactor>
    <text evidence="6">Binds 1 FMN per subunit.</text>
</comment>
<keyword evidence="3 6" id="KW-0560">Oxidoreductase</keyword>
<reference evidence="8 9" key="1">
    <citation type="submission" date="2020-08" db="EMBL/GenBank/DDBJ databases">
        <title>Genomic Encyclopedia of Type Strains, Phase IV (KMG-IV): sequencing the most valuable type-strain genomes for metagenomic binning, comparative biology and taxonomic classification.</title>
        <authorList>
            <person name="Goeker M."/>
        </authorList>
    </citation>
    <scope>NUCLEOTIDE SEQUENCE [LARGE SCALE GENOMIC DNA]</scope>
    <source>
        <strain evidence="8 9">DSM 22975</strain>
    </source>
</reference>
<name>A0A841GAX9_9GAMM</name>
<dbReference type="GO" id="GO:0016652">
    <property type="term" value="F:oxidoreductase activity, acting on NAD(P)H as acceptor"/>
    <property type="evidence" value="ECO:0007669"/>
    <property type="project" value="UniProtKB-UniRule"/>
</dbReference>
<keyword evidence="2 6" id="KW-0288">FMN</keyword>
<dbReference type="GO" id="GO:0010181">
    <property type="term" value="F:FMN binding"/>
    <property type="evidence" value="ECO:0007669"/>
    <property type="project" value="UniProtKB-UniRule"/>
</dbReference>
<evidence type="ECO:0000313" key="9">
    <source>
        <dbReference type="Proteomes" id="UP000585721"/>
    </source>
</evidence>
<keyword evidence="4 6" id="KW-0520">NAD</keyword>
<keyword evidence="1 6" id="KW-0285">Flavoprotein</keyword>
<comment type="caution">
    <text evidence="8">The sequence shown here is derived from an EMBL/GenBank/DDBJ whole genome shotgun (WGS) entry which is preliminary data.</text>
</comment>
<dbReference type="InterPro" id="IPR050104">
    <property type="entry name" value="FMN-dep_NADH:Q_OxRdtase_AzoR1"/>
</dbReference>
<evidence type="ECO:0000256" key="3">
    <source>
        <dbReference type="ARBA" id="ARBA00023002"/>
    </source>
</evidence>
<protein>
    <recommendedName>
        <fullName evidence="6">FMN dependent NADH:quinone oxidoreductase</fullName>
        <ecNumber evidence="6">1.6.5.-</ecNumber>
    </recommendedName>
    <alternativeName>
        <fullName evidence="6">Azo-dye reductase</fullName>
    </alternativeName>
    <alternativeName>
        <fullName evidence="6">FMN-dependent NADH-azo compound oxidoreductase</fullName>
    </alternativeName>
    <alternativeName>
        <fullName evidence="6">FMN-dependent NADH-azoreductase</fullName>
        <ecNumber evidence="6">1.7.1.17</ecNumber>
    </alternativeName>
</protein>
<evidence type="ECO:0000256" key="5">
    <source>
        <dbReference type="ARBA" id="ARBA00048542"/>
    </source>
</evidence>
<organism evidence="8 9">
    <name type="scientific">Tolumonas osonensis</name>
    <dbReference type="NCBI Taxonomy" id="675874"/>
    <lineage>
        <taxon>Bacteria</taxon>
        <taxon>Pseudomonadati</taxon>
        <taxon>Pseudomonadota</taxon>
        <taxon>Gammaproteobacteria</taxon>
        <taxon>Aeromonadales</taxon>
        <taxon>Aeromonadaceae</taxon>
        <taxon>Tolumonas</taxon>
    </lineage>
</organism>
<dbReference type="GO" id="GO:0016655">
    <property type="term" value="F:oxidoreductase activity, acting on NAD(P)H, quinone or similar compound as acceptor"/>
    <property type="evidence" value="ECO:0007669"/>
    <property type="project" value="InterPro"/>
</dbReference>
<dbReference type="AlphaFoldDB" id="A0A841GAX9"/>
<evidence type="ECO:0000256" key="2">
    <source>
        <dbReference type="ARBA" id="ARBA00022643"/>
    </source>
</evidence>
<evidence type="ECO:0000256" key="1">
    <source>
        <dbReference type="ARBA" id="ARBA00022630"/>
    </source>
</evidence>
<feature type="binding site" evidence="6">
    <location>
        <begin position="139"/>
        <end position="142"/>
    </location>
    <ligand>
        <name>FMN</name>
        <dbReference type="ChEBI" id="CHEBI:58210"/>
    </ligand>
</feature>
<dbReference type="Pfam" id="PF02525">
    <property type="entry name" value="Flavodoxin_2"/>
    <property type="match status" value="1"/>
</dbReference>
<dbReference type="EMBL" id="JACHGR010000002">
    <property type="protein sequence ID" value="MBB6054777.1"/>
    <property type="molecule type" value="Genomic_DNA"/>
</dbReference>
<dbReference type="Proteomes" id="UP000585721">
    <property type="component" value="Unassembled WGS sequence"/>
</dbReference>
<dbReference type="GO" id="GO:0009055">
    <property type="term" value="F:electron transfer activity"/>
    <property type="evidence" value="ECO:0007669"/>
    <property type="project" value="UniProtKB-UniRule"/>
</dbReference>
<comment type="catalytic activity">
    <reaction evidence="5">
        <text>N,N-dimethyl-1,4-phenylenediamine + anthranilate + 2 NAD(+) = 2-(4-dimethylaminophenyl)diazenylbenzoate + 2 NADH + 2 H(+)</text>
        <dbReference type="Rhea" id="RHEA:55872"/>
        <dbReference type="ChEBI" id="CHEBI:15378"/>
        <dbReference type="ChEBI" id="CHEBI:15783"/>
        <dbReference type="ChEBI" id="CHEBI:16567"/>
        <dbReference type="ChEBI" id="CHEBI:57540"/>
        <dbReference type="ChEBI" id="CHEBI:57945"/>
        <dbReference type="ChEBI" id="CHEBI:71579"/>
        <dbReference type="EC" id="1.7.1.17"/>
    </reaction>
    <physiologicalReaction direction="right-to-left" evidence="5">
        <dbReference type="Rhea" id="RHEA:55874"/>
    </physiologicalReaction>
</comment>
<comment type="function">
    <text evidence="6">Also exhibits azoreductase activity. Catalyzes the reductive cleavage of the azo bond in aromatic azo compounds to the corresponding amines.</text>
</comment>
<dbReference type="EC" id="1.6.5.-" evidence="6"/>
<comment type="subunit">
    <text evidence="6">Homodimer.</text>
</comment>
<feature type="binding site" evidence="6">
    <location>
        <position position="10"/>
    </location>
    <ligand>
        <name>FMN</name>
        <dbReference type="ChEBI" id="CHEBI:58210"/>
    </ligand>
</feature>
<evidence type="ECO:0000259" key="7">
    <source>
        <dbReference type="Pfam" id="PF02525"/>
    </source>
</evidence>
<evidence type="ECO:0000256" key="6">
    <source>
        <dbReference type="HAMAP-Rule" id="MF_01216"/>
    </source>
</evidence>